<organism evidence="3 4">
    <name type="scientific">Deinococcus aerius</name>
    <dbReference type="NCBI Taxonomy" id="200253"/>
    <lineage>
        <taxon>Bacteria</taxon>
        <taxon>Thermotogati</taxon>
        <taxon>Deinococcota</taxon>
        <taxon>Deinococci</taxon>
        <taxon>Deinococcales</taxon>
        <taxon>Deinococcaceae</taxon>
        <taxon>Deinococcus</taxon>
    </lineage>
</organism>
<keyword evidence="4" id="KW-1185">Reference proteome</keyword>
<comment type="caution">
    <text evidence="3">The sequence shown here is derived from an EMBL/GenBank/DDBJ whole genome shotgun (WGS) entry which is preliminary data.</text>
</comment>
<evidence type="ECO:0000256" key="1">
    <source>
        <dbReference type="SAM" id="MobiDB-lite"/>
    </source>
</evidence>
<feature type="domain" description="DUF4032" evidence="2">
    <location>
        <begin position="246"/>
        <end position="311"/>
    </location>
</feature>
<feature type="compositionally biased region" description="Basic and acidic residues" evidence="1">
    <location>
        <begin position="24"/>
        <end position="37"/>
    </location>
</feature>
<dbReference type="AlphaFoldDB" id="A0A2I9CTL4"/>
<evidence type="ECO:0000313" key="4">
    <source>
        <dbReference type="Proteomes" id="UP000236569"/>
    </source>
</evidence>
<name>A0A2I9CTL4_9DEIO</name>
<dbReference type="InterPro" id="IPR036086">
    <property type="entry name" value="ParB/Sulfiredoxin_sf"/>
</dbReference>
<evidence type="ECO:0000313" key="3">
    <source>
        <dbReference type="EMBL" id="GBF05122.1"/>
    </source>
</evidence>
<protein>
    <submittedName>
        <fullName evidence="3">ParB-like nuclease</fullName>
    </submittedName>
</protein>
<dbReference type="SUPFAM" id="SSF110849">
    <property type="entry name" value="ParB/Sulfiredoxin"/>
    <property type="match status" value="1"/>
</dbReference>
<dbReference type="InterPro" id="IPR025111">
    <property type="entry name" value="DUF4032"/>
</dbReference>
<proteinExistence type="predicted"/>
<reference evidence="4" key="1">
    <citation type="submission" date="2018-01" db="EMBL/GenBank/DDBJ databases">
        <title>Draft Genome Sequence of the Radioresistant Bacterium Deinococcus aerius TR0125, Isolated from the Higher Atmosphere above Japan.</title>
        <authorList>
            <person name="Satoh K."/>
            <person name="Arai H."/>
            <person name="Sanzen T."/>
            <person name="Kawaguchi Y."/>
            <person name="Hayashi H."/>
            <person name="Yokobori S."/>
            <person name="Yamagishi A."/>
            <person name="Oono Y."/>
            <person name="Narumi I."/>
        </authorList>
    </citation>
    <scope>NUCLEOTIDE SEQUENCE [LARGE SCALE GENOMIC DNA]</scope>
    <source>
        <strain evidence="4">TR0125</strain>
    </source>
</reference>
<dbReference type="Proteomes" id="UP000236569">
    <property type="component" value="Unassembled WGS sequence"/>
</dbReference>
<feature type="region of interest" description="Disordered" evidence="1">
    <location>
        <begin position="1"/>
        <end position="37"/>
    </location>
</feature>
<evidence type="ECO:0000259" key="2">
    <source>
        <dbReference type="Pfam" id="PF13224"/>
    </source>
</evidence>
<accession>A0A2I9CTL4</accession>
<gene>
    <name evidence="3" type="ORF">DAERI_030288</name>
</gene>
<sequence>MYTKTGVCSALPRTSMPRPMRPRAQGEPRMSELNKRTQARHEVERARFLGDVYDLLAILRREPNELLPFDWVRHLAPEGEHSLGVQSIPVDQIIGSVDRYREFDRHYLPKEPHLDERWIGVRAAQLEGKELPPIQVYKVGDLYFVKDGNHRVSVARRQGQHYIDANVIELNVAVPPEEHDTLRDLIIKGEYARFLKETNLDRVVPGHREIRFTTPGRYDRLLEHIRTRQYFLDRKPERAGLPPVTWEEAVESWYRRLYSRVVENIEKHDVMSRFPGRTEADLYLWIMDHRYFLTQKYGHDVGSEEATRDFRAHHAPPLYKRLGQRMRLLLKGQLEPAM</sequence>
<dbReference type="Pfam" id="PF13224">
    <property type="entry name" value="DUF4032"/>
    <property type="match status" value="1"/>
</dbReference>
<dbReference type="EMBL" id="BFAG01000003">
    <property type="protein sequence ID" value="GBF05122.1"/>
    <property type="molecule type" value="Genomic_DNA"/>
</dbReference>